<dbReference type="RefSeq" id="WP_400187177.1">
    <property type="nucleotide sequence ID" value="NZ_JBGORX010000001.1"/>
</dbReference>
<dbReference type="EMBL" id="JBGORX010000001">
    <property type="protein sequence ID" value="MFJ1268372.1"/>
    <property type="molecule type" value="Genomic_DNA"/>
</dbReference>
<evidence type="ECO:0000313" key="2">
    <source>
        <dbReference type="Proteomes" id="UP001615550"/>
    </source>
</evidence>
<name>A0ABW8D6P5_9GAMM</name>
<organism evidence="1 2">
    <name type="scientific">Legionella lytica</name>
    <dbReference type="NCBI Taxonomy" id="96232"/>
    <lineage>
        <taxon>Bacteria</taxon>
        <taxon>Pseudomonadati</taxon>
        <taxon>Pseudomonadota</taxon>
        <taxon>Gammaproteobacteria</taxon>
        <taxon>Legionellales</taxon>
        <taxon>Legionellaceae</taxon>
        <taxon>Legionella</taxon>
    </lineage>
</organism>
<reference evidence="1 2" key="1">
    <citation type="submission" date="2024-08" db="EMBL/GenBank/DDBJ databases">
        <title>Draft Genome Sequence of Legionella lytica strain DSB2004, Isolated From a Fire Sprinkler System.</title>
        <authorList>
            <person name="Everhart A.D."/>
            <person name="Kidane D.T."/>
            <person name="Farone A.L."/>
            <person name="Farone M.B."/>
        </authorList>
    </citation>
    <scope>NUCLEOTIDE SEQUENCE [LARGE SCALE GENOMIC DNA]</scope>
    <source>
        <strain evidence="1 2">DSB2004</strain>
    </source>
</reference>
<sequence>MALWLDLVTHGLSIYAFDSKYNIWGRLAAHGVNCVRLCAIYADGQFGLVEAADTVLHVVNAAGVLLSAAEREETAPRPSPR</sequence>
<dbReference type="Proteomes" id="UP001615550">
    <property type="component" value="Unassembled WGS sequence"/>
</dbReference>
<comment type="caution">
    <text evidence="1">The sequence shown here is derived from an EMBL/GenBank/DDBJ whole genome shotgun (WGS) entry which is preliminary data.</text>
</comment>
<evidence type="ECO:0000313" key="1">
    <source>
        <dbReference type="EMBL" id="MFJ1268372.1"/>
    </source>
</evidence>
<gene>
    <name evidence="1" type="ORF">ACD661_07370</name>
</gene>
<protein>
    <submittedName>
        <fullName evidence="1">Uncharacterized protein</fullName>
    </submittedName>
</protein>
<proteinExistence type="predicted"/>
<accession>A0ABW8D6P5</accession>
<keyword evidence="2" id="KW-1185">Reference proteome</keyword>